<comment type="caution">
    <text evidence="2">The sequence shown here is derived from an EMBL/GenBank/DDBJ whole genome shotgun (WGS) entry which is preliminary data.</text>
</comment>
<reference evidence="2 3" key="1">
    <citation type="journal article" date="2024" name="BMC Biol.">
        <title>Comparative genomics of Ascetosporea gives new insight into the evolutionary basis for animal parasitism in Rhizaria.</title>
        <authorList>
            <person name="Hiltunen Thoren M."/>
            <person name="Onut-Brannstrom I."/>
            <person name="Alfjorden A."/>
            <person name="Peckova H."/>
            <person name="Swords F."/>
            <person name="Hooper C."/>
            <person name="Holzer A.S."/>
            <person name="Bass D."/>
            <person name="Burki F."/>
        </authorList>
    </citation>
    <scope>NUCLEOTIDE SEQUENCE [LARGE SCALE GENOMIC DNA]</scope>
    <source>
        <strain evidence="2">20-A016</strain>
    </source>
</reference>
<dbReference type="Proteomes" id="UP001439008">
    <property type="component" value="Unassembled WGS sequence"/>
</dbReference>
<organism evidence="2 3">
    <name type="scientific">Bonamia ostreae</name>
    <dbReference type="NCBI Taxonomy" id="126728"/>
    <lineage>
        <taxon>Eukaryota</taxon>
        <taxon>Sar</taxon>
        <taxon>Rhizaria</taxon>
        <taxon>Endomyxa</taxon>
        <taxon>Ascetosporea</taxon>
        <taxon>Haplosporida</taxon>
        <taxon>Bonamia</taxon>
    </lineage>
</organism>
<keyword evidence="1" id="KW-0812">Transmembrane</keyword>
<keyword evidence="1" id="KW-0472">Membrane</keyword>
<dbReference type="EMBL" id="JBDODL010000678">
    <property type="protein sequence ID" value="MES1920453.1"/>
    <property type="molecule type" value="Genomic_DNA"/>
</dbReference>
<sequence>METKDLLPKTTRFMLLLPAIIFCFLLLLCSILSAFFAFFTRLHYLLILAPFFILFFGMLSIPSQIVSIFKMIPFLKIKVTYGNGYYCGQVVLMLMLTTIVCTLVDHFMPPVYPMPLDDRFSEVAAEMYEKEIRNPIKSDF</sequence>
<evidence type="ECO:0000256" key="1">
    <source>
        <dbReference type="SAM" id="Phobius"/>
    </source>
</evidence>
<name>A0ABV2AM38_9EUKA</name>
<keyword evidence="3" id="KW-1185">Reference proteome</keyword>
<protein>
    <recommendedName>
        <fullName evidence="4">Transmembrane protein</fullName>
    </recommendedName>
</protein>
<evidence type="ECO:0000313" key="2">
    <source>
        <dbReference type="EMBL" id="MES1920453.1"/>
    </source>
</evidence>
<feature type="transmembrane region" description="Helical" evidence="1">
    <location>
        <begin position="12"/>
        <end position="38"/>
    </location>
</feature>
<evidence type="ECO:0008006" key="4">
    <source>
        <dbReference type="Google" id="ProtNLM"/>
    </source>
</evidence>
<gene>
    <name evidence="2" type="ORF">MHBO_002118</name>
</gene>
<accession>A0ABV2AM38</accession>
<proteinExistence type="predicted"/>
<feature type="transmembrane region" description="Helical" evidence="1">
    <location>
        <begin position="44"/>
        <end position="69"/>
    </location>
</feature>
<feature type="transmembrane region" description="Helical" evidence="1">
    <location>
        <begin position="90"/>
        <end position="108"/>
    </location>
</feature>
<evidence type="ECO:0000313" key="3">
    <source>
        <dbReference type="Proteomes" id="UP001439008"/>
    </source>
</evidence>
<keyword evidence="1" id="KW-1133">Transmembrane helix</keyword>